<keyword evidence="4" id="KW-0677">Repeat</keyword>
<feature type="compositionally biased region" description="Low complexity" evidence="13">
    <location>
        <begin position="53"/>
        <end position="63"/>
    </location>
</feature>
<dbReference type="PANTHER" id="PTHR24399">
    <property type="entry name" value="ZINC FINGER AND BTB DOMAIN-CONTAINING"/>
    <property type="match status" value="1"/>
</dbReference>
<feature type="region of interest" description="Disordered" evidence="13">
    <location>
        <begin position="37"/>
        <end position="63"/>
    </location>
</feature>
<dbReference type="Gene3D" id="3.30.160.60">
    <property type="entry name" value="Classic Zinc Finger"/>
    <property type="match status" value="5"/>
</dbReference>
<dbReference type="EMBL" id="LN736372">
    <property type="protein sequence ID" value="CEP64668.1"/>
    <property type="molecule type" value="Genomic_DNA"/>
</dbReference>
<gene>
    <name evidence="15" type="ORF">LALA0_S13e00254g</name>
</gene>
<organism evidence="15 16">
    <name type="scientific">Lachancea lanzarotensis</name>
    <dbReference type="NCBI Taxonomy" id="1245769"/>
    <lineage>
        <taxon>Eukaryota</taxon>
        <taxon>Fungi</taxon>
        <taxon>Dikarya</taxon>
        <taxon>Ascomycota</taxon>
        <taxon>Saccharomycotina</taxon>
        <taxon>Saccharomycetes</taxon>
        <taxon>Saccharomycetales</taxon>
        <taxon>Saccharomycetaceae</taxon>
        <taxon>Lachancea</taxon>
    </lineage>
</organism>
<evidence type="ECO:0000256" key="4">
    <source>
        <dbReference type="ARBA" id="ARBA00022737"/>
    </source>
</evidence>
<dbReference type="PROSITE" id="PS50157">
    <property type="entry name" value="ZINC_FINGER_C2H2_2"/>
    <property type="match status" value="6"/>
</dbReference>
<evidence type="ECO:0000256" key="11">
    <source>
        <dbReference type="ARBA" id="ARBA00040434"/>
    </source>
</evidence>
<name>A0A0C7NE79_9SACH</name>
<evidence type="ECO:0000256" key="3">
    <source>
        <dbReference type="ARBA" id="ARBA00022723"/>
    </source>
</evidence>
<dbReference type="Pfam" id="PF00096">
    <property type="entry name" value="zf-C2H2"/>
    <property type="match status" value="4"/>
</dbReference>
<dbReference type="PROSITE" id="PS00028">
    <property type="entry name" value="ZINC_FINGER_C2H2_1"/>
    <property type="match status" value="7"/>
</dbReference>
<keyword evidence="16" id="KW-1185">Reference proteome</keyword>
<evidence type="ECO:0000256" key="10">
    <source>
        <dbReference type="ARBA" id="ARBA00023242"/>
    </source>
</evidence>
<keyword evidence="6" id="KW-0862">Zinc</keyword>
<proteinExistence type="predicted"/>
<feature type="region of interest" description="Disordered" evidence="13">
    <location>
        <begin position="311"/>
        <end position="344"/>
    </location>
</feature>
<feature type="domain" description="C2H2-type" evidence="14">
    <location>
        <begin position="154"/>
        <end position="184"/>
    </location>
</feature>
<evidence type="ECO:0000313" key="16">
    <source>
        <dbReference type="Proteomes" id="UP000054304"/>
    </source>
</evidence>
<dbReference type="SMART" id="SM00355">
    <property type="entry name" value="ZnF_C2H2"/>
    <property type="match status" value="9"/>
</dbReference>
<keyword evidence="3" id="KW-0479">Metal-binding</keyword>
<keyword evidence="9" id="KW-0804">Transcription</keyword>
<dbReference type="GO" id="GO:0008270">
    <property type="term" value="F:zinc ion binding"/>
    <property type="evidence" value="ECO:0007669"/>
    <property type="project" value="UniProtKB-KW"/>
</dbReference>
<keyword evidence="5 12" id="KW-0863">Zinc-finger</keyword>
<evidence type="ECO:0000256" key="12">
    <source>
        <dbReference type="PROSITE-ProRule" id="PRU00042"/>
    </source>
</evidence>
<dbReference type="PANTHER" id="PTHR24399:SF23">
    <property type="entry name" value="C2H2-TYPE DOMAIN-CONTAINING PROTEIN"/>
    <property type="match status" value="1"/>
</dbReference>
<evidence type="ECO:0000256" key="1">
    <source>
        <dbReference type="ARBA" id="ARBA00004123"/>
    </source>
</evidence>
<evidence type="ECO:0000256" key="8">
    <source>
        <dbReference type="ARBA" id="ARBA00023125"/>
    </source>
</evidence>
<evidence type="ECO:0000259" key="14">
    <source>
        <dbReference type="PROSITE" id="PS50157"/>
    </source>
</evidence>
<evidence type="ECO:0000313" key="15">
    <source>
        <dbReference type="EMBL" id="CEP64668.1"/>
    </source>
</evidence>
<dbReference type="OrthoDB" id="4748970at2759"/>
<feature type="domain" description="C2H2-type" evidence="14">
    <location>
        <begin position="183"/>
        <end position="210"/>
    </location>
</feature>
<dbReference type="RefSeq" id="XP_022630872.1">
    <property type="nucleotide sequence ID" value="XM_022772254.1"/>
</dbReference>
<dbReference type="HOGENOM" id="CLU_044102_0_0_1"/>
<evidence type="ECO:0000256" key="2">
    <source>
        <dbReference type="ARBA" id="ARBA00022491"/>
    </source>
</evidence>
<dbReference type="InterPro" id="IPR013087">
    <property type="entry name" value="Znf_C2H2_type"/>
</dbReference>
<dbReference type="Proteomes" id="UP000054304">
    <property type="component" value="Unassembled WGS sequence"/>
</dbReference>
<feature type="domain" description="C2H2-type" evidence="14">
    <location>
        <begin position="128"/>
        <end position="155"/>
    </location>
</feature>
<dbReference type="GO" id="GO:0000978">
    <property type="term" value="F:RNA polymerase II cis-regulatory region sequence-specific DNA binding"/>
    <property type="evidence" value="ECO:0007669"/>
    <property type="project" value="TreeGrafter"/>
</dbReference>
<protein>
    <recommendedName>
        <fullName evidence="11">Transcription factor IIIA</fullName>
    </recommendedName>
</protein>
<accession>A0A0C7NE79</accession>
<dbReference type="Pfam" id="PF13894">
    <property type="entry name" value="zf-C2H2_4"/>
    <property type="match status" value="1"/>
</dbReference>
<feature type="domain" description="C2H2-type" evidence="14">
    <location>
        <begin position="69"/>
        <end position="99"/>
    </location>
</feature>
<evidence type="ECO:0000256" key="7">
    <source>
        <dbReference type="ARBA" id="ARBA00023015"/>
    </source>
</evidence>
<comment type="subcellular location">
    <subcellularLocation>
        <location evidence="1">Nucleus</location>
    </subcellularLocation>
</comment>
<evidence type="ECO:0000256" key="6">
    <source>
        <dbReference type="ARBA" id="ARBA00022833"/>
    </source>
</evidence>
<dbReference type="FunFam" id="3.30.160.60:FF:000100">
    <property type="entry name" value="Zinc finger 45-like"/>
    <property type="match status" value="1"/>
</dbReference>
<evidence type="ECO:0000256" key="5">
    <source>
        <dbReference type="ARBA" id="ARBA00022771"/>
    </source>
</evidence>
<reference evidence="15 16" key="1">
    <citation type="submission" date="2014-12" db="EMBL/GenBank/DDBJ databases">
        <authorList>
            <person name="Neuveglise Cecile"/>
        </authorList>
    </citation>
    <scope>NUCLEOTIDE SEQUENCE [LARGE SCALE GENOMIC DNA]</scope>
    <source>
        <strain evidence="15 16">CBS 12615</strain>
    </source>
</reference>
<keyword evidence="2" id="KW-0678">Repressor</keyword>
<dbReference type="FunFam" id="3.30.160.60:FF:002391">
    <property type="entry name" value="Transcription factor IIIA"/>
    <property type="match status" value="1"/>
</dbReference>
<feature type="domain" description="C2H2-type" evidence="14">
    <location>
        <begin position="100"/>
        <end position="127"/>
    </location>
</feature>
<sequence length="430" mass="49519">MKDSQDPYAGDLPFGEIATQTPILTAKTLEENEEVITSKVNDRKADLDADLGSESGFSTSSSASRPKTWICEYEGCNKAFSRPSQLTEHQETVHRGIKAFRCPHCDQSFSRKSHLERHLFSHSEEKPYHCSVCNKGVTTKQQLRRHEITHTKSFKCPYDNCDESFHKHPQLRSHILSAHLQKLTCEHCGKKFQRPYRLKAHLNKHHNPDAVFKYQCTHSSCLQSFKTWTALQQHIKEHHPKLSCPICNRACVGESGLAMHMKIHDTTTVIKNWKCERCPDLFFAKKTDLVAHYMEFHRELVSDLLANEETCSKPHDTKQPIPEFTKPKRRSKSGAHPQESELESIQTEVTLRKYLETGNSTISLLHHSAGRKLQCSYPKCYRTFKTQERYDLHIQKHKIHELKLKILQGRESEIIPTDADMAQSAGEEHS</sequence>
<keyword evidence="8" id="KW-0238">DNA-binding</keyword>
<dbReference type="STRING" id="1245769.A0A0C7NE79"/>
<dbReference type="GeneID" id="34688229"/>
<feature type="domain" description="C2H2-type" evidence="14">
    <location>
        <begin position="214"/>
        <end position="238"/>
    </location>
</feature>
<dbReference type="SUPFAM" id="SSF57667">
    <property type="entry name" value="beta-beta-alpha zinc fingers"/>
    <property type="match status" value="4"/>
</dbReference>
<keyword evidence="10" id="KW-0539">Nucleus</keyword>
<evidence type="ECO:0000256" key="9">
    <source>
        <dbReference type="ARBA" id="ARBA00023163"/>
    </source>
</evidence>
<keyword evidence="7" id="KW-0805">Transcription regulation</keyword>
<dbReference type="InterPro" id="IPR036236">
    <property type="entry name" value="Znf_C2H2_sf"/>
</dbReference>
<dbReference type="GO" id="GO:0001227">
    <property type="term" value="F:DNA-binding transcription repressor activity, RNA polymerase II-specific"/>
    <property type="evidence" value="ECO:0007669"/>
    <property type="project" value="TreeGrafter"/>
</dbReference>
<evidence type="ECO:0000256" key="13">
    <source>
        <dbReference type="SAM" id="MobiDB-lite"/>
    </source>
</evidence>
<dbReference type="GO" id="GO:0005654">
    <property type="term" value="C:nucleoplasm"/>
    <property type="evidence" value="ECO:0007669"/>
    <property type="project" value="TreeGrafter"/>
</dbReference>
<dbReference type="AlphaFoldDB" id="A0A0C7NE79"/>